<dbReference type="InterPro" id="IPR023027">
    <property type="entry name" value="Mannitol_DH_CS"/>
</dbReference>
<evidence type="ECO:0000313" key="11">
    <source>
        <dbReference type="EMBL" id="MQS51975.1"/>
    </source>
</evidence>
<dbReference type="Gene3D" id="1.10.1040.10">
    <property type="entry name" value="N-(1-d-carboxylethyl)-l-norvaline Dehydrogenase, domain 2"/>
    <property type="match status" value="1"/>
</dbReference>
<dbReference type="Pfam" id="PF08125">
    <property type="entry name" value="Mannitol_dh_C"/>
    <property type="match status" value="1"/>
</dbReference>
<evidence type="ECO:0000256" key="3">
    <source>
        <dbReference type="ARBA" id="ARBA00016219"/>
    </source>
</evidence>
<evidence type="ECO:0000256" key="2">
    <source>
        <dbReference type="ARBA" id="ARBA00012939"/>
    </source>
</evidence>
<dbReference type="Proteomes" id="UP000436655">
    <property type="component" value="Unassembled WGS sequence"/>
</dbReference>
<comment type="catalytic activity">
    <reaction evidence="6 7">
        <text>D-mannitol 1-phosphate + NAD(+) = beta-D-fructose 6-phosphate + NADH + H(+)</text>
        <dbReference type="Rhea" id="RHEA:19661"/>
        <dbReference type="ChEBI" id="CHEBI:15378"/>
        <dbReference type="ChEBI" id="CHEBI:57540"/>
        <dbReference type="ChEBI" id="CHEBI:57634"/>
        <dbReference type="ChEBI" id="CHEBI:57945"/>
        <dbReference type="ChEBI" id="CHEBI:61381"/>
        <dbReference type="EC" id="1.1.1.17"/>
    </reaction>
</comment>
<dbReference type="SUPFAM" id="SSF48179">
    <property type="entry name" value="6-phosphogluconate dehydrogenase C-terminal domain-like"/>
    <property type="match status" value="1"/>
</dbReference>
<dbReference type="InterPro" id="IPR013118">
    <property type="entry name" value="Mannitol_DH_C"/>
</dbReference>
<dbReference type="OrthoDB" id="271711at2"/>
<evidence type="ECO:0000259" key="9">
    <source>
        <dbReference type="Pfam" id="PF08125"/>
    </source>
</evidence>
<feature type="binding site" evidence="7">
    <location>
        <begin position="4"/>
        <end position="15"/>
    </location>
    <ligand>
        <name>NAD(+)</name>
        <dbReference type="ChEBI" id="CHEBI:57540"/>
    </ligand>
</feature>
<dbReference type="NCBIfam" id="NF002647">
    <property type="entry name" value="PRK02318.1-3"/>
    <property type="match status" value="1"/>
</dbReference>
<dbReference type="PRINTS" id="PR00084">
    <property type="entry name" value="MTLDHDRGNASE"/>
</dbReference>
<protein>
    <recommendedName>
        <fullName evidence="3 7">Mannitol-1-phosphate 5-dehydrogenase</fullName>
        <ecNumber evidence="2 7">1.1.1.17</ecNumber>
    </recommendedName>
</protein>
<dbReference type="Proteomes" id="UP000380386">
    <property type="component" value="Unassembled WGS sequence"/>
</dbReference>
<name>A0A5P0ZG65_9LACO</name>
<dbReference type="NCBIfam" id="NF002652">
    <property type="entry name" value="PRK02318.2-5"/>
    <property type="match status" value="1"/>
</dbReference>
<evidence type="ECO:0000259" key="8">
    <source>
        <dbReference type="Pfam" id="PF01232"/>
    </source>
</evidence>
<evidence type="ECO:0000256" key="4">
    <source>
        <dbReference type="ARBA" id="ARBA00023002"/>
    </source>
</evidence>
<evidence type="ECO:0000313" key="12">
    <source>
        <dbReference type="Proteomes" id="UP000380386"/>
    </source>
</evidence>
<proteinExistence type="inferred from homology"/>
<feature type="domain" description="Mannitol dehydrogenase N-terminal" evidence="8">
    <location>
        <begin position="3"/>
        <end position="198"/>
    </location>
</feature>
<reference evidence="10" key="2">
    <citation type="submission" date="2019-05" db="EMBL/GenBank/DDBJ databases">
        <authorList>
            <person name="Schuster J.A."/>
            <person name="Ehrmann M.A."/>
        </authorList>
    </citation>
    <scope>NUCLEOTIDE SEQUENCE</scope>
    <source>
        <strain evidence="10">TMW 1.2098</strain>
    </source>
</reference>
<dbReference type="Pfam" id="PF01232">
    <property type="entry name" value="Mannitol_dh"/>
    <property type="match status" value="1"/>
</dbReference>
<gene>
    <name evidence="7" type="primary">mtlD</name>
    <name evidence="11" type="ORF">FHL02_02955</name>
    <name evidence="10" type="ORF">FHL03_07770</name>
</gene>
<feature type="domain" description="Mannitol dehydrogenase C-terminal" evidence="9">
    <location>
        <begin position="205"/>
        <end position="379"/>
    </location>
</feature>
<dbReference type="InterPro" id="IPR008927">
    <property type="entry name" value="6-PGluconate_DH-like_C_sf"/>
</dbReference>
<reference evidence="12 13" key="1">
    <citation type="journal article" date="2019" name="Syst. Appl. Microbiol.">
        <title>Polyphasic characterization of two novel Lactobacillus spp. isolated from blown salami packages: Description of Lactobacillus halodurans sp. nov. and Lactobacillus salsicarnum sp. nov.</title>
        <authorList>
            <person name="Schuster J.A."/>
            <person name="Klingl A."/>
            <person name="Vogel R.F."/>
            <person name="Ehrmann M.A."/>
        </authorList>
    </citation>
    <scope>NUCLEOTIDE SEQUENCE [LARGE SCALE GENOMIC DNA]</scope>
    <source>
        <strain evidence="10 13">TMW 1.2098</strain>
        <strain evidence="11 12">TMW 1.2118</strain>
    </source>
</reference>
<dbReference type="NCBIfam" id="NF002646">
    <property type="entry name" value="PRK02318.1-2"/>
    <property type="match status" value="1"/>
</dbReference>
<sequence>MNNAVHFGAGNIGRGFIGETLASNGFSIHFVDVNSTIIDALDSRHEYDIELAAEGHKKIHVENVDGINNKDNPEKVVEAIQNTDMVTTAIGPKILPFIADLIAQGISARKANNNTTTLDVLACENMIGGSQFLKGEVYKHLSDEDKKFADEYIGFPNAAVDRIVPIQHHEDPLAVSVEPFKEWVVDESQMKHPEIKLDSVVYVKDLQPYIERKLFSVNTGHATVAYTGEYLGYKTIGDAIQDDKVLDQVKGALKETGDLLIHKWNFDPAEHKAYQDKILSRFQNKYISDDILRVGRTPIRKLGYDERFIRPIRELKERNLDYSVLLDTVGMMLTFDEPKDSESVDLQKKLSEKTPKEVVTEVTGLKDEDLINAIVNKYEDKIAATEK</sequence>
<dbReference type="SUPFAM" id="SSF51735">
    <property type="entry name" value="NAD(P)-binding Rossmann-fold domains"/>
    <property type="match status" value="1"/>
</dbReference>
<dbReference type="GO" id="GO:0005829">
    <property type="term" value="C:cytosol"/>
    <property type="evidence" value="ECO:0007669"/>
    <property type="project" value="TreeGrafter"/>
</dbReference>
<dbReference type="InterPro" id="IPR013328">
    <property type="entry name" value="6PGD_dom2"/>
</dbReference>
<evidence type="ECO:0000256" key="6">
    <source>
        <dbReference type="ARBA" id="ARBA00048615"/>
    </source>
</evidence>
<dbReference type="HAMAP" id="MF_00196">
    <property type="entry name" value="Mannitol_dehydrog"/>
    <property type="match status" value="1"/>
</dbReference>
<comment type="caution">
    <text evidence="11">The sequence shown here is derived from an EMBL/GenBank/DDBJ whole genome shotgun (WGS) entry which is preliminary data.</text>
</comment>
<dbReference type="Gene3D" id="3.40.50.720">
    <property type="entry name" value="NAD(P)-binding Rossmann-like Domain"/>
    <property type="match status" value="1"/>
</dbReference>
<dbReference type="InterPro" id="IPR023028">
    <property type="entry name" value="Mannitol_1_phos_5_DH"/>
</dbReference>
<dbReference type="PANTHER" id="PTHR30524:SF0">
    <property type="entry name" value="ALTRONATE OXIDOREDUCTASE-RELATED"/>
    <property type="match status" value="1"/>
</dbReference>
<dbReference type="InterPro" id="IPR000669">
    <property type="entry name" value="Mannitol_DH"/>
</dbReference>
<dbReference type="EC" id="1.1.1.17" evidence="2 7"/>
<dbReference type="RefSeq" id="WP_125703975.1">
    <property type="nucleotide sequence ID" value="NZ_JBHTOO010000029.1"/>
</dbReference>
<dbReference type="PANTHER" id="PTHR30524">
    <property type="entry name" value="MANNITOL-1-PHOSPHATE 5-DEHYDROGENASE"/>
    <property type="match status" value="1"/>
</dbReference>
<keyword evidence="4 7" id="KW-0560">Oxidoreductase</keyword>
<evidence type="ECO:0000256" key="5">
    <source>
        <dbReference type="ARBA" id="ARBA00023027"/>
    </source>
</evidence>
<evidence type="ECO:0000256" key="7">
    <source>
        <dbReference type="HAMAP-Rule" id="MF_00196"/>
    </source>
</evidence>
<comment type="similarity">
    <text evidence="1 7">Belongs to the mannitol dehydrogenase family.</text>
</comment>
<keyword evidence="5 7" id="KW-0520">NAD</keyword>
<evidence type="ECO:0000313" key="10">
    <source>
        <dbReference type="EMBL" id="MQS45379.1"/>
    </source>
</evidence>
<keyword evidence="13" id="KW-1185">Reference proteome</keyword>
<evidence type="ECO:0000256" key="1">
    <source>
        <dbReference type="ARBA" id="ARBA00006541"/>
    </source>
</evidence>
<organism evidence="11 12">
    <name type="scientific">Companilactobacillus mishanensis</name>
    <dbReference type="NCBI Taxonomy" id="2486008"/>
    <lineage>
        <taxon>Bacteria</taxon>
        <taxon>Bacillati</taxon>
        <taxon>Bacillota</taxon>
        <taxon>Bacilli</taxon>
        <taxon>Lactobacillales</taxon>
        <taxon>Lactobacillaceae</taxon>
        <taxon>Companilactobacillus</taxon>
    </lineage>
</organism>
<dbReference type="EMBL" id="VDFN01000006">
    <property type="protein sequence ID" value="MQS45379.1"/>
    <property type="molecule type" value="Genomic_DNA"/>
</dbReference>
<dbReference type="AlphaFoldDB" id="A0A5P0ZG65"/>
<dbReference type="GO" id="GO:0008926">
    <property type="term" value="F:mannitol-1-phosphate 5-dehydrogenase activity"/>
    <property type="evidence" value="ECO:0007669"/>
    <property type="project" value="UniProtKB-UniRule"/>
</dbReference>
<evidence type="ECO:0000313" key="13">
    <source>
        <dbReference type="Proteomes" id="UP000436655"/>
    </source>
</evidence>
<dbReference type="EMBL" id="VDFM01000002">
    <property type="protein sequence ID" value="MQS51975.1"/>
    <property type="molecule type" value="Genomic_DNA"/>
</dbReference>
<dbReference type="InterPro" id="IPR013131">
    <property type="entry name" value="Mannitol_DH_N"/>
</dbReference>
<dbReference type="InterPro" id="IPR036291">
    <property type="entry name" value="NAD(P)-bd_dom_sf"/>
</dbReference>
<accession>A0A5P0ZG65</accession>
<dbReference type="GO" id="GO:0019592">
    <property type="term" value="P:mannitol catabolic process"/>
    <property type="evidence" value="ECO:0007669"/>
    <property type="project" value="TreeGrafter"/>
</dbReference>
<dbReference type="PROSITE" id="PS00974">
    <property type="entry name" value="MANNITOL_DHGENASE"/>
    <property type="match status" value="1"/>
</dbReference>